<gene>
    <name evidence="8" type="ORF">MICPUN_69198</name>
</gene>
<dbReference type="PIRSF" id="PIRSF001430">
    <property type="entry name" value="tRNA_psdUrid_synth"/>
    <property type="match status" value="1"/>
</dbReference>
<dbReference type="NCBIfam" id="TIGR00071">
    <property type="entry name" value="hisT_truA"/>
    <property type="match status" value="1"/>
</dbReference>
<dbReference type="EMBL" id="CP001332">
    <property type="protein sequence ID" value="ACO67210.1"/>
    <property type="molecule type" value="Genomic_DNA"/>
</dbReference>
<dbReference type="InterPro" id="IPR001406">
    <property type="entry name" value="PsdUridine_synth_TruA"/>
</dbReference>
<dbReference type="RefSeq" id="XP_002505952.1">
    <property type="nucleotide sequence ID" value="XM_002505906.1"/>
</dbReference>
<keyword evidence="2 6" id="KW-0819">tRNA processing</keyword>
<dbReference type="InParanoid" id="C1EGZ5"/>
<dbReference type="PANTHER" id="PTHR11142:SF5">
    <property type="entry name" value="TRNA PSEUDOURIDINE(38_39) SYNTHASE"/>
    <property type="match status" value="1"/>
</dbReference>
<dbReference type="GO" id="GO:0160147">
    <property type="term" value="F:tRNA pseudouridine(38-40) synthase activity"/>
    <property type="evidence" value="ECO:0007669"/>
    <property type="project" value="UniProtKB-EC"/>
</dbReference>
<dbReference type="SUPFAM" id="SSF55120">
    <property type="entry name" value="Pseudouridine synthase"/>
    <property type="match status" value="1"/>
</dbReference>
<dbReference type="PANTHER" id="PTHR11142">
    <property type="entry name" value="PSEUDOURIDYLATE SYNTHASE"/>
    <property type="match status" value="1"/>
</dbReference>
<dbReference type="Proteomes" id="UP000002009">
    <property type="component" value="Chromosome 14"/>
</dbReference>
<reference evidence="8 9" key="1">
    <citation type="journal article" date="2009" name="Science">
        <title>Green evolution and dynamic adaptations revealed by genomes of the marine picoeukaryotes Micromonas.</title>
        <authorList>
            <person name="Worden A.Z."/>
            <person name="Lee J.H."/>
            <person name="Mock T."/>
            <person name="Rouze P."/>
            <person name="Simmons M.P."/>
            <person name="Aerts A.L."/>
            <person name="Allen A.E."/>
            <person name="Cuvelier M.L."/>
            <person name="Derelle E."/>
            <person name="Everett M.V."/>
            <person name="Foulon E."/>
            <person name="Grimwood J."/>
            <person name="Gundlach H."/>
            <person name="Henrissat B."/>
            <person name="Napoli C."/>
            <person name="McDonald S.M."/>
            <person name="Parker M.S."/>
            <person name="Rombauts S."/>
            <person name="Salamov A."/>
            <person name="Von Dassow P."/>
            <person name="Badger J.H."/>
            <person name="Coutinho P.M."/>
            <person name="Demir E."/>
            <person name="Dubchak I."/>
            <person name="Gentemann C."/>
            <person name="Eikrem W."/>
            <person name="Gready J.E."/>
            <person name="John U."/>
            <person name="Lanier W."/>
            <person name="Lindquist E.A."/>
            <person name="Lucas S."/>
            <person name="Mayer K.F."/>
            <person name="Moreau H."/>
            <person name="Not F."/>
            <person name="Otillar R."/>
            <person name="Panaud O."/>
            <person name="Pangilinan J."/>
            <person name="Paulsen I."/>
            <person name="Piegu B."/>
            <person name="Poliakov A."/>
            <person name="Robbens S."/>
            <person name="Schmutz J."/>
            <person name="Toulza E."/>
            <person name="Wyss T."/>
            <person name="Zelensky A."/>
            <person name="Zhou K."/>
            <person name="Armbrust E.V."/>
            <person name="Bhattacharya D."/>
            <person name="Goodenough U.W."/>
            <person name="Van de Peer Y."/>
            <person name="Grigoriev I.V."/>
        </authorList>
    </citation>
    <scope>NUCLEOTIDE SEQUENCE [LARGE SCALE GENOMIC DNA]</scope>
    <source>
        <strain evidence="9">RCC299 / NOUM17</strain>
    </source>
</reference>
<feature type="non-terminal residue" evidence="8">
    <location>
        <position position="1"/>
    </location>
</feature>
<evidence type="ECO:0000256" key="6">
    <source>
        <dbReference type="RuleBase" id="RU003792"/>
    </source>
</evidence>
<dbReference type="KEGG" id="mis:MICPUN_69198"/>
<evidence type="ECO:0000259" key="7">
    <source>
        <dbReference type="Pfam" id="PF01416"/>
    </source>
</evidence>
<dbReference type="eggNOG" id="KOG2554">
    <property type="taxonomic scope" value="Eukaryota"/>
</dbReference>
<evidence type="ECO:0000313" key="9">
    <source>
        <dbReference type="Proteomes" id="UP000002009"/>
    </source>
</evidence>
<protein>
    <recommendedName>
        <fullName evidence="6">tRNA pseudouridine synthase</fullName>
        <ecNumber evidence="6">5.4.99.12</ecNumber>
    </recommendedName>
</protein>
<dbReference type="FunCoup" id="C1EGZ5">
    <property type="interactions" value="1735"/>
</dbReference>
<sequence>ENNGFNFAAYPSRHVALHVMYAGWDYRGFASQGAERDGVRTVEEALFRALKRVRLIAPDATWKTCDYTRCGRTDAGVSALGQVVSARLRCRVPRRDDDDDDDDLSETGRLHEGDEIDYPAVLNRALPRDIRILGWTYVPPAFSARFDCDYRHYKYFFTDWNGLDVRAMNEAASAFVGEHDFRNFCKMDARNVHNYRRRIDSCRVVLAAGEPPGVAHIEVVGTAFLWHQVRCIASVLFLVGLGREPPGVVAHMLDLARCPRKPQYEMAPEEPLLLWRCGFRDVSFRLSDAA</sequence>
<dbReference type="OMA" id="MAPEMPL"/>
<feature type="domain" description="Pseudouridine synthase I TruA alpha/beta" evidence="7">
    <location>
        <begin position="171"/>
        <end position="279"/>
    </location>
</feature>
<dbReference type="InterPro" id="IPR020097">
    <property type="entry name" value="PsdUridine_synth_TruA_a/b_dom"/>
</dbReference>
<dbReference type="OrthoDB" id="25767at2759"/>
<dbReference type="InterPro" id="IPR020103">
    <property type="entry name" value="PsdUridine_synth_cat_dom_sf"/>
</dbReference>
<dbReference type="GO" id="GO:0005634">
    <property type="term" value="C:nucleus"/>
    <property type="evidence" value="ECO:0007669"/>
    <property type="project" value="TreeGrafter"/>
</dbReference>
<dbReference type="Gene3D" id="3.30.70.580">
    <property type="entry name" value="Pseudouridine synthase I, catalytic domain, N-terminal subdomain"/>
    <property type="match status" value="1"/>
</dbReference>
<dbReference type="InterPro" id="IPR020095">
    <property type="entry name" value="PsdUridine_synth_TruA_C"/>
</dbReference>
<dbReference type="GeneID" id="8249086"/>
<feature type="non-terminal residue" evidence="8">
    <location>
        <position position="290"/>
    </location>
</feature>
<name>C1EGZ5_MICCC</name>
<evidence type="ECO:0000256" key="4">
    <source>
        <dbReference type="PIRSR" id="PIRSR001430-1"/>
    </source>
</evidence>
<keyword evidence="3 6" id="KW-0413">Isomerase</keyword>
<evidence type="ECO:0000256" key="5">
    <source>
        <dbReference type="PIRSR" id="PIRSR001430-2"/>
    </source>
</evidence>
<proteinExistence type="inferred from homology"/>
<dbReference type="AlphaFoldDB" id="C1EGZ5"/>
<evidence type="ECO:0000256" key="3">
    <source>
        <dbReference type="ARBA" id="ARBA00023235"/>
    </source>
</evidence>
<dbReference type="EC" id="5.4.99.12" evidence="6"/>
<keyword evidence="9" id="KW-1185">Reference proteome</keyword>
<dbReference type="GO" id="GO:0005737">
    <property type="term" value="C:cytoplasm"/>
    <property type="evidence" value="ECO:0007669"/>
    <property type="project" value="TreeGrafter"/>
</dbReference>
<comment type="similarity">
    <text evidence="1 6">Belongs to the tRNA pseudouridine synthase TruA family.</text>
</comment>
<dbReference type="GO" id="GO:1990481">
    <property type="term" value="P:mRNA pseudouridine synthesis"/>
    <property type="evidence" value="ECO:0007669"/>
    <property type="project" value="TreeGrafter"/>
</dbReference>
<organism evidence="8 9">
    <name type="scientific">Micromonas commoda (strain RCC299 / NOUM17 / CCMP2709)</name>
    <name type="common">Picoplanktonic green alga</name>
    <dbReference type="NCBI Taxonomy" id="296587"/>
    <lineage>
        <taxon>Eukaryota</taxon>
        <taxon>Viridiplantae</taxon>
        <taxon>Chlorophyta</taxon>
        <taxon>Mamiellophyceae</taxon>
        <taxon>Mamiellales</taxon>
        <taxon>Mamiellaceae</taxon>
        <taxon>Micromonas</taxon>
    </lineage>
</organism>
<evidence type="ECO:0000256" key="2">
    <source>
        <dbReference type="ARBA" id="ARBA00022694"/>
    </source>
</evidence>
<dbReference type="GO" id="GO:0003723">
    <property type="term" value="F:RNA binding"/>
    <property type="evidence" value="ECO:0007669"/>
    <property type="project" value="InterPro"/>
</dbReference>
<feature type="binding site" evidence="5">
    <location>
        <position position="153"/>
    </location>
    <ligand>
        <name>substrate</name>
    </ligand>
</feature>
<dbReference type="Gene3D" id="3.30.70.660">
    <property type="entry name" value="Pseudouridine synthase I, catalytic domain, C-terminal subdomain"/>
    <property type="match status" value="1"/>
</dbReference>
<dbReference type="InterPro" id="IPR020094">
    <property type="entry name" value="TruA/RsuA/RluB/E/F_N"/>
</dbReference>
<feature type="active site" description="Nucleophile" evidence="4">
    <location>
        <position position="74"/>
    </location>
</feature>
<evidence type="ECO:0000313" key="8">
    <source>
        <dbReference type="EMBL" id="ACO67210.1"/>
    </source>
</evidence>
<accession>C1EGZ5</accession>
<evidence type="ECO:0000256" key="1">
    <source>
        <dbReference type="ARBA" id="ARBA00009375"/>
    </source>
</evidence>
<dbReference type="Pfam" id="PF01416">
    <property type="entry name" value="PseudoU_synth_1"/>
    <property type="match status" value="1"/>
</dbReference>
<dbReference type="HAMAP" id="MF_00171">
    <property type="entry name" value="TruA"/>
    <property type="match status" value="1"/>
</dbReference>
<comment type="catalytic activity">
    <reaction evidence="6">
        <text>uridine(38/39/40) in tRNA = pseudouridine(38/39/40) in tRNA</text>
        <dbReference type="Rhea" id="RHEA:22376"/>
        <dbReference type="Rhea" id="RHEA-COMP:10085"/>
        <dbReference type="Rhea" id="RHEA-COMP:10087"/>
        <dbReference type="ChEBI" id="CHEBI:65314"/>
        <dbReference type="ChEBI" id="CHEBI:65315"/>
        <dbReference type="EC" id="5.4.99.12"/>
    </reaction>
</comment>
<dbReference type="STRING" id="296587.C1EGZ5"/>
<dbReference type="GO" id="GO:0031119">
    <property type="term" value="P:tRNA pseudouridine synthesis"/>
    <property type="evidence" value="ECO:0007669"/>
    <property type="project" value="TreeGrafter"/>
</dbReference>